<dbReference type="InterPro" id="IPR001357">
    <property type="entry name" value="BRCT_dom"/>
</dbReference>
<gene>
    <name evidence="2" type="ORF">WP8S17C03_11540</name>
</gene>
<reference evidence="2 3" key="1">
    <citation type="submission" date="2019-12" db="EMBL/GenBank/DDBJ databases">
        <title>complete genome sequences of Pseudomonas otitidis str. WP8-S17-CRE-03 isolated from wastewater treatment plant effluent.</title>
        <authorList>
            <person name="Sekizuka T."/>
            <person name="Itokawa K."/>
            <person name="Yatsu K."/>
            <person name="Inamine Y."/>
            <person name="Kuroda M."/>
        </authorList>
    </citation>
    <scope>NUCLEOTIDE SEQUENCE [LARGE SCALE GENOMIC DNA]</scope>
    <source>
        <strain evidence="2 3">WP8-S17-CRE-03</strain>
    </source>
</reference>
<dbReference type="SUPFAM" id="SSF52113">
    <property type="entry name" value="BRCT domain"/>
    <property type="match status" value="1"/>
</dbReference>
<dbReference type="Gene3D" id="3.40.50.10190">
    <property type="entry name" value="BRCT domain"/>
    <property type="match status" value="1"/>
</dbReference>
<organism evidence="2 3">
    <name type="scientific">Metapseudomonas otitidis</name>
    <dbReference type="NCBI Taxonomy" id="319939"/>
    <lineage>
        <taxon>Bacteria</taxon>
        <taxon>Pseudomonadati</taxon>
        <taxon>Pseudomonadota</taxon>
        <taxon>Gammaproteobacteria</taxon>
        <taxon>Pseudomonadales</taxon>
        <taxon>Pseudomonadaceae</taxon>
        <taxon>Metapseudomonas</taxon>
    </lineage>
</organism>
<dbReference type="RefSeq" id="WP_182851884.1">
    <property type="nucleotide sequence ID" value="NZ_AP022213.1"/>
</dbReference>
<sequence>MTDLHEEFGNSRFYNQSRMDRRSADALVGVAAGLIADGNINQAEAEFLQRWLQANLTHLDDPVINILYQRVQAMLSDGVLDAEESAELLEILNQFAGLNLNTPDEPAKPKEHAVANRLPLNDPQPDLEFEGRVFVFTGTMAYGPRKAVAELASQAGATVTNTISRKVHYLVIGSIGNDQWLHSSYGTKIKAALDLRNSGEPIAIIDEDYFLKHVLGC</sequence>
<dbReference type="EMBL" id="AP022213">
    <property type="protein sequence ID" value="BBT15105.1"/>
    <property type="molecule type" value="Genomic_DNA"/>
</dbReference>
<dbReference type="Proteomes" id="UP000515591">
    <property type="component" value="Chromosome"/>
</dbReference>
<dbReference type="Pfam" id="PF00533">
    <property type="entry name" value="BRCT"/>
    <property type="match status" value="1"/>
</dbReference>
<dbReference type="InterPro" id="IPR036420">
    <property type="entry name" value="BRCT_dom_sf"/>
</dbReference>
<dbReference type="PROSITE" id="PS50172">
    <property type="entry name" value="BRCT"/>
    <property type="match status" value="1"/>
</dbReference>
<dbReference type="AlphaFoldDB" id="A0A6S5RQ48"/>
<dbReference type="CDD" id="cd17748">
    <property type="entry name" value="BRCT_DNA_ligase_like"/>
    <property type="match status" value="1"/>
</dbReference>
<protein>
    <recommendedName>
        <fullName evidence="1">BRCT domain-containing protein</fullName>
    </recommendedName>
</protein>
<evidence type="ECO:0000259" key="1">
    <source>
        <dbReference type="PROSITE" id="PS50172"/>
    </source>
</evidence>
<evidence type="ECO:0000313" key="2">
    <source>
        <dbReference type="EMBL" id="BBT15105.1"/>
    </source>
</evidence>
<accession>A0A6S5RQ48</accession>
<feature type="domain" description="BRCT" evidence="1">
    <location>
        <begin position="124"/>
        <end position="212"/>
    </location>
</feature>
<name>A0A6S5RQ48_9GAMM</name>
<evidence type="ECO:0000313" key="3">
    <source>
        <dbReference type="Proteomes" id="UP000515591"/>
    </source>
</evidence>
<proteinExistence type="predicted"/>